<reference evidence="1" key="1">
    <citation type="submission" date="2021-11" db="EMBL/GenBank/DDBJ databases">
        <title>Description of novel Flavobacterium species.</title>
        <authorList>
            <person name="Saticioglu I.B."/>
            <person name="Ay H."/>
            <person name="Altun S."/>
            <person name="Duman M."/>
        </authorList>
    </citation>
    <scope>NUCLEOTIDE SEQUENCE</scope>
    <source>
        <strain evidence="1">F-126</strain>
    </source>
</reference>
<sequence>MIDFGKKQVRFCKIRFSLLIQKYGFSTLAQLHYVSSPTISLSKIKWLVKGVLKGF</sequence>
<evidence type="ECO:0000313" key="2">
    <source>
        <dbReference type="Proteomes" id="UP001430700"/>
    </source>
</evidence>
<gene>
    <name evidence="1" type="ORF">LNQ34_09570</name>
</gene>
<accession>A0ABS8LZR1</accession>
<comment type="caution">
    <text evidence="1">The sequence shown here is derived from an EMBL/GenBank/DDBJ whole genome shotgun (WGS) entry which is preliminary data.</text>
</comment>
<dbReference type="EMBL" id="JAJJMN010000001">
    <property type="protein sequence ID" value="MCC9018020.1"/>
    <property type="molecule type" value="Genomic_DNA"/>
</dbReference>
<dbReference type="Proteomes" id="UP001430700">
    <property type="component" value="Unassembled WGS sequence"/>
</dbReference>
<dbReference type="RefSeq" id="WP_229999424.1">
    <property type="nucleotide sequence ID" value="NZ_JAJJMN010000001.1"/>
</dbReference>
<organism evidence="1 2">
    <name type="scientific">Flavobacterium lipolyticum</name>
    <dbReference type="NCBI Taxonomy" id="2893754"/>
    <lineage>
        <taxon>Bacteria</taxon>
        <taxon>Pseudomonadati</taxon>
        <taxon>Bacteroidota</taxon>
        <taxon>Flavobacteriia</taxon>
        <taxon>Flavobacteriales</taxon>
        <taxon>Flavobacteriaceae</taxon>
        <taxon>Flavobacterium</taxon>
    </lineage>
</organism>
<proteinExistence type="predicted"/>
<evidence type="ECO:0000313" key="1">
    <source>
        <dbReference type="EMBL" id="MCC9018020.1"/>
    </source>
</evidence>
<keyword evidence="2" id="KW-1185">Reference proteome</keyword>
<protein>
    <submittedName>
        <fullName evidence="1">Uncharacterized protein</fullName>
    </submittedName>
</protein>
<name>A0ABS8LZR1_9FLAO</name>